<dbReference type="SUPFAM" id="SSF46689">
    <property type="entry name" value="Homeodomain-like"/>
    <property type="match status" value="1"/>
</dbReference>
<reference evidence="2" key="1">
    <citation type="submission" date="2017-04" db="EMBL/GenBank/DDBJ databases">
        <authorList>
            <person name="Abreu V.A."/>
            <person name="Popin R.V."/>
            <person name="Rigonato J."/>
            <person name="Andreote A.P."/>
            <person name="Schaker P.C."/>
            <person name="Hoff-Risseti C."/>
            <person name="Alvarenga D.O."/>
            <person name="Varani A.M."/>
            <person name="Fiore M.F."/>
        </authorList>
    </citation>
    <scope>NUCLEOTIDE SEQUENCE [LARGE SCALE GENOMIC DNA]</scope>
    <source>
        <strain evidence="2">CENA303</strain>
    </source>
</reference>
<dbReference type="InterPro" id="IPR009057">
    <property type="entry name" value="Homeodomain-like_sf"/>
</dbReference>
<proteinExistence type="predicted"/>
<protein>
    <submittedName>
        <fullName evidence="1">Helix-turn-helix domain-containing protein</fullName>
    </submittedName>
</protein>
<evidence type="ECO:0000313" key="2">
    <source>
        <dbReference type="Proteomes" id="UP000192997"/>
    </source>
</evidence>
<dbReference type="AlphaFoldDB" id="A0A1X4GBA3"/>
<accession>A0A1X4GBA3</accession>
<evidence type="ECO:0000313" key="1">
    <source>
        <dbReference type="EMBL" id="OSO94485.1"/>
    </source>
</evidence>
<comment type="caution">
    <text evidence="1">The sequence shown here is derived from an EMBL/GenBank/DDBJ whole genome shotgun (WGS) entry which is preliminary data.</text>
</comment>
<name>A0A1X4GBA3_9CYAN</name>
<organism evidence="1 2">
    <name type="scientific">Cylindrospermopsis raciborskii CENA303</name>
    <dbReference type="NCBI Taxonomy" id="1170769"/>
    <lineage>
        <taxon>Bacteria</taxon>
        <taxon>Bacillati</taxon>
        <taxon>Cyanobacteriota</taxon>
        <taxon>Cyanophyceae</taxon>
        <taxon>Nostocales</taxon>
        <taxon>Aphanizomenonaceae</taxon>
        <taxon>Cylindrospermopsis</taxon>
    </lineage>
</organism>
<dbReference type="RefSeq" id="WP_009342908.1">
    <property type="nucleotide sequence ID" value="NZ_NBYN01000010.1"/>
</dbReference>
<dbReference type="EMBL" id="NBYN01000010">
    <property type="protein sequence ID" value="OSO94485.1"/>
    <property type="molecule type" value="Genomic_DNA"/>
</dbReference>
<dbReference type="Proteomes" id="UP000192997">
    <property type="component" value="Unassembled WGS sequence"/>
</dbReference>
<sequence length="141" mass="16461">MPKRVVIEPHLTTGDLEIRYQQSQNSIERSHYQIIWLLAMGKTTLEVSTATGYGVSWIYELVRSYNRYGPEILGDLRRNNRGTKPLLNHEQLQYLQQVLQSEPEDGGPWNGAKVSQWMSKILNRNVYPQRGWEYLKKLQNG</sequence>
<gene>
    <name evidence="1" type="ORF">B7O87_02775</name>
</gene>